<reference evidence="1" key="1">
    <citation type="submission" date="2019-10" db="EMBL/GenBank/DDBJ databases">
        <title>Draft genome sequece of Microseira wollei NIES-4236.</title>
        <authorList>
            <person name="Yamaguchi H."/>
            <person name="Suzuki S."/>
            <person name="Kawachi M."/>
        </authorList>
    </citation>
    <scope>NUCLEOTIDE SEQUENCE</scope>
    <source>
        <strain evidence="1">NIES-4236</strain>
    </source>
</reference>
<sequence>MEDATQEIVGGRGTNMNSNYTVTKTVTANVTESIVKTLDTNLGGLEGNVAQVIATADAREGDITFTSIIAGAQTESNSSESFVQIVAATK</sequence>
<protein>
    <submittedName>
        <fullName evidence="1">Uncharacterized protein</fullName>
    </submittedName>
</protein>
<organism evidence="1 2">
    <name type="scientific">Microseira wollei NIES-4236</name>
    <dbReference type="NCBI Taxonomy" id="2530354"/>
    <lineage>
        <taxon>Bacteria</taxon>
        <taxon>Bacillati</taxon>
        <taxon>Cyanobacteriota</taxon>
        <taxon>Cyanophyceae</taxon>
        <taxon>Oscillatoriophycideae</taxon>
        <taxon>Aerosakkonematales</taxon>
        <taxon>Aerosakkonemataceae</taxon>
        <taxon>Microseira</taxon>
    </lineage>
</organism>
<gene>
    <name evidence="1" type="ORF">MiSe_95220</name>
</gene>
<accession>A0AAV3XQ30</accession>
<dbReference type="EMBL" id="BLAY01000596">
    <property type="protein sequence ID" value="GET44689.1"/>
    <property type="molecule type" value="Genomic_DNA"/>
</dbReference>
<evidence type="ECO:0000313" key="2">
    <source>
        <dbReference type="Proteomes" id="UP001050975"/>
    </source>
</evidence>
<evidence type="ECO:0000313" key="1">
    <source>
        <dbReference type="EMBL" id="GET44689.1"/>
    </source>
</evidence>
<proteinExistence type="predicted"/>
<keyword evidence="2" id="KW-1185">Reference proteome</keyword>
<name>A0AAV3XQ30_9CYAN</name>
<comment type="caution">
    <text evidence="1">The sequence shown here is derived from an EMBL/GenBank/DDBJ whole genome shotgun (WGS) entry which is preliminary data.</text>
</comment>
<dbReference type="Proteomes" id="UP001050975">
    <property type="component" value="Unassembled WGS sequence"/>
</dbReference>
<dbReference type="AlphaFoldDB" id="A0AAV3XQ30"/>